<comment type="catalytic activity">
    <reaction evidence="1">
        <text>S-adenosyl-L-methionine + a thiopurine = S-adenosyl-L-homocysteine + a thiopurine S-methylether.</text>
        <dbReference type="EC" id="2.1.1.67"/>
    </reaction>
</comment>
<evidence type="ECO:0000256" key="8">
    <source>
        <dbReference type="ARBA" id="ARBA00022691"/>
    </source>
</evidence>
<dbReference type="EnsemblMetazoa" id="XM_030991678">
    <property type="protein sequence ID" value="XP_030847538"/>
    <property type="gene ID" value="LOC105444398"/>
</dbReference>
<comment type="subcellular location">
    <subcellularLocation>
        <location evidence="2">Cytoplasm</location>
    </subcellularLocation>
</comment>
<reference evidence="9" key="2">
    <citation type="submission" date="2021-01" db="UniProtKB">
        <authorList>
            <consortium name="EnsemblMetazoa"/>
        </authorList>
    </citation>
    <scope>IDENTIFICATION</scope>
</reference>
<dbReference type="CDD" id="cd02440">
    <property type="entry name" value="AdoMet_MTases"/>
    <property type="match status" value="1"/>
</dbReference>
<dbReference type="GO" id="GO:0032259">
    <property type="term" value="P:methylation"/>
    <property type="evidence" value="ECO:0007669"/>
    <property type="project" value="UniProtKB-KW"/>
</dbReference>
<evidence type="ECO:0000313" key="10">
    <source>
        <dbReference type="Proteomes" id="UP000007110"/>
    </source>
</evidence>
<dbReference type="FunFam" id="3.40.50.150:FF:000101">
    <property type="entry name" value="Thiopurine S-methyltransferase"/>
    <property type="match status" value="1"/>
</dbReference>
<evidence type="ECO:0000256" key="7">
    <source>
        <dbReference type="ARBA" id="ARBA00022679"/>
    </source>
</evidence>
<dbReference type="PANTHER" id="PTHR10259:SF11">
    <property type="entry name" value="THIOPURINE S-METHYLTRANSFERASE"/>
    <property type="match status" value="1"/>
</dbReference>
<dbReference type="Pfam" id="PF05724">
    <property type="entry name" value="TPMT"/>
    <property type="match status" value="1"/>
</dbReference>
<evidence type="ECO:0000256" key="2">
    <source>
        <dbReference type="ARBA" id="ARBA00004496"/>
    </source>
</evidence>
<accession>A0A7M7P7M3</accession>
<keyword evidence="10" id="KW-1185">Reference proteome</keyword>
<keyword evidence="5" id="KW-0963">Cytoplasm</keyword>
<keyword evidence="8" id="KW-0949">S-adenosyl-L-methionine</keyword>
<dbReference type="PROSITE" id="PS51585">
    <property type="entry name" value="SAM_MT_TPMT"/>
    <property type="match status" value="1"/>
</dbReference>
<evidence type="ECO:0000256" key="3">
    <source>
        <dbReference type="ARBA" id="ARBA00008145"/>
    </source>
</evidence>
<evidence type="ECO:0000256" key="4">
    <source>
        <dbReference type="ARBA" id="ARBA00011905"/>
    </source>
</evidence>
<keyword evidence="6" id="KW-0489">Methyltransferase</keyword>
<dbReference type="InterPro" id="IPR029063">
    <property type="entry name" value="SAM-dependent_MTases_sf"/>
</dbReference>
<dbReference type="SUPFAM" id="SSF53335">
    <property type="entry name" value="S-adenosyl-L-methionine-dependent methyltransferases"/>
    <property type="match status" value="1"/>
</dbReference>
<dbReference type="Gene3D" id="3.40.50.150">
    <property type="entry name" value="Vaccinia Virus protein VP39"/>
    <property type="match status" value="1"/>
</dbReference>
<dbReference type="Proteomes" id="UP000007110">
    <property type="component" value="Unassembled WGS sequence"/>
</dbReference>
<name>A0A7M7P7M3_STRPU</name>
<evidence type="ECO:0000256" key="1">
    <source>
        <dbReference type="ARBA" id="ARBA00000903"/>
    </source>
</evidence>
<dbReference type="RefSeq" id="XP_030847538.1">
    <property type="nucleotide sequence ID" value="XM_030991678.1"/>
</dbReference>
<protein>
    <recommendedName>
        <fullName evidence="4">thiopurine S-methyltransferase</fullName>
        <ecNumber evidence="4">2.1.1.67</ecNumber>
    </recommendedName>
</protein>
<dbReference type="InterPro" id="IPR008854">
    <property type="entry name" value="TPMT"/>
</dbReference>
<evidence type="ECO:0000256" key="5">
    <source>
        <dbReference type="ARBA" id="ARBA00022490"/>
    </source>
</evidence>
<dbReference type="GeneID" id="105444398"/>
<dbReference type="GO" id="GO:0008119">
    <property type="term" value="F:thiopurine S-methyltransferase activity"/>
    <property type="evidence" value="ECO:0007669"/>
    <property type="project" value="UniProtKB-EC"/>
</dbReference>
<dbReference type="AlphaFoldDB" id="A0A7M7P7M3"/>
<evidence type="ECO:0000313" key="9">
    <source>
        <dbReference type="EnsemblMetazoa" id="XP_030847538"/>
    </source>
</evidence>
<reference evidence="10" key="1">
    <citation type="submission" date="2015-02" db="EMBL/GenBank/DDBJ databases">
        <title>Genome sequencing for Strongylocentrotus purpuratus.</title>
        <authorList>
            <person name="Murali S."/>
            <person name="Liu Y."/>
            <person name="Vee V."/>
            <person name="English A."/>
            <person name="Wang M."/>
            <person name="Skinner E."/>
            <person name="Han Y."/>
            <person name="Muzny D.M."/>
            <person name="Worley K.C."/>
            <person name="Gibbs R.A."/>
        </authorList>
    </citation>
    <scope>NUCLEOTIDE SEQUENCE</scope>
</reference>
<organism evidence="9 10">
    <name type="scientific">Strongylocentrotus purpuratus</name>
    <name type="common">Purple sea urchin</name>
    <dbReference type="NCBI Taxonomy" id="7668"/>
    <lineage>
        <taxon>Eukaryota</taxon>
        <taxon>Metazoa</taxon>
        <taxon>Echinodermata</taxon>
        <taxon>Eleutherozoa</taxon>
        <taxon>Echinozoa</taxon>
        <taxon>Echinoidea</taxon>
        <taxon>Euechinoidea</taxon>
        <taxon>Echinacea</taxon>
        <taxon>Camarodonta</taxon>
        <taxon>Echinidea</taxon>
        <taxon>Strongylocentrotidae</taxon>
        <taxon>Strongylocentrotus</taxon>
    </lineage>
</organism>
<sequence>MAAETESESYECSSEGHVTAGRQAVEKEWEAAWYEGDCKDANREVSKWLKEHSDKLTGGKTNCRILVPLCGATRDMQWLMDEGHEVIGLELVDKALHLFLDRHRINYTTSQVPSVNDGKCYKSKDKKLALYRCNIFEMDMSLIGKVDCVWDCGAMTDIPPAERKDYSEIILSALKPGGRILTETLAFGEIEGEDNDDEDEFRPVEEKDFQKMYGERCSIEMLCEEDSKEAEEWGPSWWAKNRLHLLLLK</sequence>
<dbReference type="EC" id="2.1.1.67" evidence="4"/>
<proteinExistence type="inferred from homology"/>
<dbReference type="GO" id="GO:0005737">
    <property type="term" value="C:cytoplasm"/>
    <property type="evidence" value="ECO:0007669"/>
    <property type="project" value="UniProtKB-SubCell"/>
</dbReference>
<dbReference type="PANTHER" id="PTHR10259">
    <property type="entry name" value="THIOPURINE S-METHYLTRANSFERASE"/>
    <property type="match status" value="1"/>
</dbReference>
<comment type="similarity">
    <text evidence="3">Belongs to the class I-like SAM-binding methyltransferase superfamily. TPMT family.</text>
</comment>
<evidence type="ECO:0000256" key="6">
    <source>
        <dbReference type="ARBA" id="ARBA00022603"/>
    </source>
</evidence>
<keyword evidence="7" id="KW-0808">Transferase</keyword>